<evidence type="ECO:0000313" key="2">
    <source>
        <dbReference type="WBParaSite" id="nRc.2.0.1.t09256-RA"/>
    </source>
</evidence>
<accession>A0A915I665</accession>
<proteinExistence type="predicted"/>
<name>A0A915I665_ROMCU</name>
<dbReference type="AlphaFoldDB" id="A0A915I665"/>
<keyword evidence="1" id="KW-1185">Reference proteome</keyword>
<dbReference type="WBParaSite" id="nRc.2.0.1.t09256-RA">
    <property type="protein sequence ID" value="nRc.2.0.1.t09256-RA"/>
    <property type="gene ID" value="nRc.2.0.1.g09256"/>
</dbReference>
<organism evidence="1 2">
    <name type="scientific">Romanomermis culicivorax</name>
    <name type="common">Nematode worm</name>
    <dbReference type="NCBI Taxonomy" id="13658"/>
    <lineage>
        <taxon>Eukaryota</taxon>
        <taxon>Metazoa</taxon>
        <taxon>Ecdysozoa</taxon>
        <taxon>Nematoda</taxon>
        <taxon>Enoplea</taxon>
        <taxon>Dorylaimia</taxon>
        <taxon>Mermithida</taxon>
        <taxon>Mermithoidea</taxon>
        <taxon>Mermithidae</taxon>
        <taxon>Romanomermis</taxon>
    </lineage>
</organism>
<protein>
    <submittedName>
        <fullName evidence="2">Uncharacterized protein</fullName>
    </submittedName>
</protein>
<dbReference type="Proteomes" id="UP000887565">
    <property type="component" value="Unplaced"/>
</dbReference>
<sequence length="39" mass="4433">MVYIFVEKSAISNLSITITLPYGFRTADRIHFTKSIEIG</sequence>
<reference evidence="2" key="1">
    <citation type="submission" date="2022-11" db="UniProtKB">
        <authorList>
            <consortium name="WormBaseParasite"/>
        </authorList>
    </citation>
    <scope>IDENTIFICATION</scope>
</reference>
<evidence type="ECO:0000313" key="1">
    <source>
        <dbReference type="Proteomes" id="UP000887565"/>
    </source>
</evidence>